<name>A0A3G6TY11_9FLAO</name>
<gene>
    <name evidence="1" type="ORF">EG339_01260</name>
</gene>
<accession>A0A3G6TY11</accession>
<proteinExistence type="predicted"/>
<dbReference type="EMBL" id="CP033932">
    <property type="protein sequence ID" value="AZB23343.1"/>
    <property type="molecule type" value="Genomic_DNA"/>
</dbReference>
<protein>
    <submittedName>
        <fullName evidence="1">Uncharacterized protein</fullName>
    </submittedName>
</protein>
<dbReference type="AlphaFoldDB" id="A0A3G6TY11"/>
<sequence length="135" mass="15274">MLIKNENMKLVDLSIYSNEILTEGLGEGEVTEQDAQNALAQLYISYTEEQAEEFLISNMHFTTLTVESINLQGLWRKLKEIFCSLVREDSVFSKIIDFILEAIGQIIPLGVFVKSLVKIIIKYFLQRGIGAVCPV</sequence>
<evidence type="ECO:0000313" key="1">
    <source>
        <dbReference type="EMBL" id="AZB23343.1"/>
    </source>
</evidence>
<reference evidence="2" key="1">
    <citation type="submission" date="2018-11" db="EMBL/GenBank/DDBJ databases">
        <title>Proposal to divide the Flavobacteriaceae and reorganize its genera based on Amino Acid Identity values calculated from whole genome sequences.</title>
        <authorList>
            <person name="Nicholson A.C."/>
            <person name="Gulvik C.A."/>
            <person name="Whitney A.M."/>
            <person name="Humrighouse B.W."/>
            <person name="Bell M."/>
            <person name="Holmes B."/>
            <person name="Steigerwalt A.G."/>
            <person name="Villarma A."/>
            <person name="Sheth M."/>
            <person name="Batra D."/>
            <person name="Pryor J."/>
            <person name="Bernardet J.-F."/>
            <person name="Hugo C."/>
            <person name="Kampfer P."/>
            <person name="Newman J."/>
            <person name="McQuiston J.R."/>
        </authorList>
    </citation>
    <scope>NUCLEOTIDE SEQUENCE [LARGE SCALE GENOMIC DNA]</scope>
    <source>
        <strain evidence="2">G0229</strain>
    </source>
</reference>
<dbReference type="Proteomes" id="UP000271193">
    <property type="component" value="Chromosome"/>
</dbReference>
<keyword evidence="2" id="KW-1185">Reference proteome</keyword>
<dbReference type="KEGG" id="cben:EG339_01260"/>
<evidence type="ECO:0000313" key="2">
    <source>
        <dbReference type="Proteomes" id="UP000271193"/>
    </source>
</evidence>
<organism evidence="1 2">
    <name type="scientific">Chryseobacterium bernardetii</name>
    <dbReference type="NCBI Taxonomy" id="1241978"/>
    <lineage>
        <taxon>Bacteria</taxon>
        <taxon>Pseudomonadati</taxon>
        <taxon>Bacteroidota</taxon>
        <taxon>Flavobacteriia</taxon>
        <taxon>Flavobacteriales</taxon>
        <taxon>Weeksellaceae</taxon>
        <taxon>Chryseobacterium group</taxon>
        <taxon>Chryseobacterium</taxon>
    </lineage>
</organism>